<comment type="subcellular location">
    <subcellularLocation>
        <location evidence="1">Nucleus</location>
        <location evidence="1">Nucleolus</location>
    </subcellularLocation>
</comment>
<feature type="domain" description="Helicase C-terminal" evidence="19">
    <location>
        <begin position="344"/>
        <end position="504"/>
    </location>
</feature>
<dbReference type="SMART" id="SM00490">
    <property type="entry name" value="HELICc"/>
    <property type="match status" value="1"/>
</dbReference>
<evidence type="ECO:0000259" key="19">
    <source>
        <dbReference type="PROSITE" id="PS51194"/>
    </source>
</evidence>
<evidence type="ECO:0000256" key="12">
    <source>
        <dbReference type="ARBA" id="ARBA00024365"/>
    </source>
</evidence>
<comment type="similarity">
    <text evidence="11">Belongs to the DEAD box helicase family. DDX18/HAS1 subfamily.</text>
</comment>
<dbReference type="InterPro" id="IPR025313">
    <property type="entry name" value="SPB4-like_CTE"/>
</dbReference>
<dbReference type="SMART" id="SM01178">
    <property type="entry name" value="DUF4217"/>
    <property type="match status" value="1"/>
</dbReference>
<evidence type="ECO:0000259" key="18">
    <source>
        <dbReference type="PROSITE" id="PS51192"/>
    </source>
</evidence>
<dbReference type="InterPro" id="IPR011545">
    <property type="entry name" value="DEAD/DEAH_box_helicase_dom"/>
</dbReference>
<dbReference type="GO" id="GO:0003723">
    <property type="term" value="F:RNA binding"/>
    <property type="evidence" value="ECO:0007669"/>
    <property type="project" value="UniProtKB-UniRule"/>
</dbReference>
<evidence type="ECO:0000256" key="5">
    <source>
        <dbReference type="ARBA" id="ARBA00022801"/>
    </source>
</evidence>
<evidence type="ECO:0000256" key="14">
    <source>
        <dbReference type="PROSITE-ProRule" id="PRU00552"/>
    </source>
</evidence>
<keyword evidence="22" id="KW-1185">Reference proteome</keyword>
<dbReference type="RefSeq" id="XP_013341025.1">
    <property type="nucleotide sequence ID" value="XM_013485571.1"/>
</dbReference>
<evidence type="ECO:0000256" key="17">
    <source>
        <dbReference type="SAM" id="MobiDB-lite"/>
    </source>
</evidence>
<dbReference type="CDD" id="cd17942">
    <property type="entry name" value="DEADc_DDX18"/>
    <property type="match status" value="1"/>
</dbReference>
<dbReference type="GO" id="GO:0005730">
    <property type="term" value="C:nucleolus"/>
    <property type="evidence" value="ECO:0007669"/>
    <property type="project" value="UniProtKB-SubCell"/>
</dbReference>
<evidence type="ECO:0000256" key="6">
    <source>
        <dbReference type="ARBA" id="ARBA00022806"/>
    </source>
</evidence>
<evidence type="ECO:0000313" key="21">
    <source>
        <dbReference type="EMBL" id="KEQ92536.1"/>
    </source>
</evidence>
<feature type="region of interest" description="Disordered" evidence="17">
    <location>
        <begin position="1"/>
        <end position="115"/>
    </location>
</feature>
<dbReference type="HOGENOM" id="CLU_003041_26_5_1"/>
<dbReference type="Pfam" id="PF13959">
    <property type="entry name" value="CTE_SPB4"/>
    <property type="match status" value="1"/>
</dbReference>
<dbReference type="FunFam" id="3.40.50.300:FF:000460">
    <property type="entry name" value="RNA helicase"/>
    <property type="match status" value="1"/>
</dbReference>
<dbReference type="CDD" id="cd18787">
    <property type="entry name" value="SF2_C_DEAD"/>
    <property type="match status" value="1"/>
</dbReference>
<evidence type="ECO:0000256" key="10">
    <source>
        <dbReference type="ARBA" id="ARBA00024310"/>
    </source>
</evidence>
<feature type="compositionally biased region" description="Basic and acidic residues" evidence="17">
    <location>
        <begin position="45"/>
        <end position="55"/>
    </location>
</feature>
<dbReference type="AlphaFoldDB" id="A0A074Z0B6"/>
<dbReference type="GeneID" id="25370573"/>
<dbReference type="InterPro" id="IPR014001">
    <property type="entry name" value="Helicase_ATP-bd"/>
</dbReference>
<evidence type="ECO:0000256" key="8">
    <source>
        <dbReference type="ARBA" id="ARBA00022884"/>
    </source>
</evidence>
<dbReference type="InParanoid" id="A0A074Z0B6"/>
<feature type="compositionally biased region" description="Acidic residues" evidence="17">
    <location>
        <begin position="73"/>
        <end position="98"/>
    </location>
</feature>
<keyword evidence="8 16" id="KW-0694">RNA-binding</keyword>
<dbReference type="EC" id="3.6.4.13" evidence="16"/>
<dbReference type="Pfam" id="PF00271">
    <property type="entry name" value="Helicase_C"/>
    <property type="match status" value="1"/>
</dbReference>
<evidence type="ECO:0000256" key="1">
    <source>
        <dbReference type="ARBA" id="ARBA00004604"/>
    </source>
</evidence>
<comment type="domain">
    <text evidence="16">The Q motif is unique to and characteristic of the DEAD box family of RNA helicases and controls ATP binding and hydrolysis.</text>
</comment>
<dbReference type="InterPro" id="IPR001650">
    <property type="entry name" value="Helicase_C-like"/>
</dbReference>
<keyword evidence="4 15" id="KW-0547">Nucleotide-binding</keyword>
<feature type="short sequence motif" description="Q motif" evidence="14">
    <location>
        <begin position="123"/>
        <end position="151"/>
    </location>
</feature>
<comment type="function">
    <text evidence="16">RNA helicase.</text>
</comment>
<evidence type="ECO:0000313" key="22">
    <source>
        <dbReference type="Proteomes" id="UP000030641"/>
    </source>
</evidence>
<dbReference type="OrthoDB" id="10259640at2759"/>
<keyword evidence="2" id="KW-0690">Ribosome biogenesis</keyword>
<keyword evidence="3" id="KW-0698">rRNA processing</keyword>
<dbReference type="OMA" id="LMEFHSQ"/>
<evidence type="ECO:0000256" key="4">
    <source>
        <dbReference type="ARBA" id="ARBA00022741"/>
    </source>
</evidence>
<protein>
    <recommendedName>
        <fullName evidence="16">ATP-dependent RNA helicase</fullName>
        <ecNumber evidence="16">3.6.4.13</ecNumber>
    </recommendedName>
</protein>
<feature type="domain" description="DEAD-box RNA helicase Q" evidence="20">
    <location>
        <begin position="123"/>
        <end position="151"/>
    </location>
</feature>
<dbReference type="GO" id="GO:0003724">
    <property type="term" value="F:RNA helicase activity"/>
    <property type="evidence" value="ECO:0007669"/>
    <property type="project" value="UniProtKB-EC"/>
</dbReference>
<comment type="subunit">
    <text evidence="12">Associates in the nucleolus with the 60S and pre-60S ribosomal subunits.</text>
</comment>
<evidence type="ECO:0000256" key="11">
    <source>
        <dbReference type="ARBA" id="ARBA00024357"/>
    </source>
</evidence>
<sequence length="603" mass="67306">MSNPDLASKKRKRKHGAAKPADAPVPVVAAAAVSDAEVKPRKKSKSAEAKAKDAEKEEELNEELRVESALQEEVSEDEAEAEAEAEADETMADVEEDKQDIGEPSDLPSALGVSLPGQDALPEKFADINLSDKTLKALADMKFENMTEIQARGIPPLLAGKDVLGAAKTGSGKTLAFLIPAIEMLHSLKFKPRNGTGVIVVSPTRELALQIFGVARELMAHHSQTFGIVIGGANRRAEAEKLVKGVNLLIATPGRLLDHLQNTQGFVYKNIKALIIDEADRILEVGFEDEMRQIIKILPKDERQTMLFSATQTTKVEDLARISLRPGPLYINVDYRKEHSTVENLEQGFIVCQPDMRFRLLFTFLKKHPKKKIIVFFSSCNCVKYYAELLNYIDLPVLDLHGKQKQQKRTNTFFEFCNAKQGTLICTDVAARGLDIPAVDWIVQFDPPDDPRDYIHRVGRTARGANTKGKSLMFLQPNEVGFLKHLEEARVPLTEFEMPEKKVLNIQSQLEMLIGKNYYLNKSAKDGYRSYLQAYASHSLRSVFNVNELDLVKVAKSFGFNTPPRVDMQLGSSMKMGDKKPAGRRPYGSQPRQGGNYKRQRQD</sequence>
<evidence type="ECO:0000256" key="7">
    <source>
        <dbReference type="ARBA" id="ARBA00022840"/>
    </source>
</evidence>
<evidence type="ECO:0000256" key="9">
    <source>
        <dbReference type="ARBA" id="ARBA00023242"/>
    </source>
</evidence>
<dbReference type="SMART" id="SM00487">
    <property type="entry name" value="DEXDc"/>
    <property type="match status" value="1"/>
</dbReference>
<dbReference type="InterPro" id="IPR044773">
    <property type="entry name" value="DDX18/Has1_DEADc"/>
</dbReference>
<dbReference type="Gene3D" id="3.40.50.300">
    <property type="entry name" value="P-loop containing nucleotide triphosphate hydrolases"/>
    <property type="match status" value="2"/>
</dbReference>
<dbReference type="PROSITE" id="PS51192">
    <property type="entry name" value="HELICASE_ATP_BIND_1"/>
    <property type="match status" value="1"/>
</dbReference>
<dbReference type="PANTHER" id="PTHR24031">
    <property type="entry name" value="RNA HELICASE"/>
    <property type="match status" value="1"/>
</dbReference>
<evidence type="ECO:0000256" key="2">
    <source>
        <dbReference type="ARBA" id="ARBA00022517"/>
    </source>
</evidence>
<accession>A0A074Z0B6</accession>
<dbReference type="InterPro" id="IPR027417">
    <property type="entry name" value="P-loop_NTPase"/>
</dbReference>
<dbReference type="EMBL" id="KL584770">
    <property type="protein sequence ID" value="KEQ92536.1"/>
    <property type="molecule type" value="Genomic_DNA"/>
</dbReference>
<evidence type="ECO:0000256" key="3">
    <source>
        <dbReference type="ARBA" id="ARBA00022552"/>
    </source>
</evidence>
<dbReference type="FunFam" id="3.40.50.300:FF:000379">
    <property type="entry name" value="RNA helicase"/>
    <property type="match status" value="1"/>
</dbReference>
<dbReference type="PROSITE" id="PS00039">
    <property type="entry name" value="DEAD_ATP_HELICASE"/>
    <property type="match status" value="1"/>
</dbReference>
<dbReference type="GO" id="GO:0016887">
    <property type="term" value="F:ATP hydrolysis activity"/>
    <property type="evidence" value="ECO:0007669"/>
    <property type="project" value="RHEA"/>
</dbReference>
<dbReference type="PROSITE" id="PS51195">
    <property type="entry name" value="Q_MOTIF"/>
    <property type="match status" value="1"/>
</dbReference>
<feature type="domain" description="Helicase ATP-binding" evidence="18">
    <location>
        <begin position="154"/>
        <end position="330"/>
    </location>
</feature>
<feature type="region of interest" description="Disordered" evidence="17">
    <location>
        <begin position="569"/>
        <end position="603"/>
    </location>
</feature>
<comment type="catalytic activity">
    <reaction evidence="13 16">
        <text>ATP + H2O = ADP + phosphate + H(+)</text>
        <dbReference type="Rhea" id="RHEA:13065"/>
        <dbReference type="ChEBI" id="CHEBI:15377"/>
        <dbReference type="ChEBI" id="CHEBI:15378"/>
        <dbReference type="ChEBI" id="CHEBI:30616"/>
        <dbReference type="ChEBI" id="CHEBI:43474"/>
        <dbReference type="ChEBI" id="CHEBI:456216"/>
        <dbReference type="EC" id="3.6.4.13"/>
    </reaction>
</comment>
<dbReference type="FunCoup" id="A0A074Z0B6">
    <property type="interactions" value="1161"/>
</dbReference>
<name>A0A074Z0B6_AURSE</name>
<evidence type="ECO:0000256" key="16">
    <source>
        <dbReference type="RuleBase" id="RU365068"/>
    </source>
</evidence>
<dbReference type="PROSITE" id="PS51194">
    <property type="entry name" value="HELICASE_CTER"/>
    <property type="match status" value="1"/>
</dbReference>
<organism evidence="21 22">
    <name type="scientific">Aureobasidium subglaciale (strain EXF-2481)</name>
    <name type="common">Aureobasidium pullulans var. subglaciale</name>
    <dbReference type="NCBI Taxonomy" id="1043005"/>
    <lineage>
        <taxon>Eukaryota</taxon>
        <taxon>Fungi</taxon>
        <taxon>Dikarya</taxon>
        <taxon>Ascomycota</taxon>
        <taxon>Pezizomycotina</taxon>
        <taxon>Dothideomycetes</taxon>
        <taxon>Dothideomycetidae</taxon>
        <taxon>Dothideales</taxon>
        <taxon>Saccotheciaceae</taxon>
        <taxon>Aureobasidium</taxon>
    </lineage>
</organism>
<comment type="function">
    <text evidence="10">ATP-dependent RNA helicase involved in 40S ribosomal subunit biogenesis. Required for the processing and cleavage of 35S pre-rRNA at sites A0, A1, and A2, leading to mature 18S rRNA.</text>
</comment>
<evidence type="ECO:0000256" key="13">
    <source>
        <dbReference type="ARBA" id="ARBA00047984"/>
    </source>
</evidence>
<evidence type="ECO:0000259" key="20">
    <source>
        <dbReference type="PROSITE" id="PS51195"/>
    </source>
</evidence>
<reference evidence="21 22" key="1">
    <citation type="journal article" date="2014" name="BMC Genomics">
        <title>Genome sequencing of four Aureobasidium pullulans varieties: biotechnological potential, stress tolerance, and description of new species.</title>
        <authorList>
            <person name="Gostin Ar C."/>
            <person name="Ohm R.A."/>
            <person name="Kogej T."/>
            <person name="Sonjak S."/>
            <person name="Turk M."/>
            <person name="Zajc J."/>
            <person name="Zalar P."/>
            <person name="Grube M."/>
            <person name="Sun H."/>
            <person name="Han J."/>
            <person name="Sharma A."/>
            <person name="Chiniquy J."/>
            <person name="Ngan C.Y."/>
            <person name="Lipzen A."/>
            <person name="Barry K."/>
            <person name="Grigoriev I.V."/>
            <person name="Gunde-Cimerman N."/>
        </authorList>
    </citation>
    <scope>NUCLEOTIDE SEQUENCE [LARGE SCALE GENOMIC DNA]</scope>
    <source>
        <strain evidence="21 22">EXF-2481</strain>
    </source>
</reference>
<keyword evidence="5 15" id="KW-0378">Hydrolase</keyword>
<gene>
    <name evidence="21" type="ORF">AUEXF2481DRAFT_68577</name>
</gene>
<dbReference type="SUPFAM" id="SSF52540">
    <property type="entry name" value="P-loop containing nucleoside triphosphate hydrolases"/>
    <property type="match status" value="2"/>
</dbReference>
<feature type="compositionally biased region" description="Low complexity" evidence="17">
    <location>
        <begin position="18"/>
        <end position="35"/>
    </location>
</feature>
<dbReference type="InterPro" id="IPR000629">
    <property type="entry name" value="RNA-helicase_DEAD-box_CS"/>
</dbReference>
<dbReference type="GO" id="GO:0006364">
    <property type="term" value="P:rRNA processing"/>
    <property type="evidence" value="ECO:0007669"/>
    <property type="project" value="UniProtKB-KW"/>
</dbReference>
<dbReference type="STRING" id="1043005.A0A074Z0B6"/>
<dbReference type="Proteomes" id="UP000030641">
    <property type="component" value="Unassembled WGS sequence"/>
</dbReference>
<dbReference type="InterPro" id="IPR014014">
    <property type="entry name" value="RNA_helicase_DEAD_Q_motif"/>
</dbReference>
<keyword evidence="9" id="KW-0539">Nucleus</keyword>
<evidence type="ECO:0000256" key="15">
    <source>
        <dbReference type="RuleBase" id="RU000492"/>
    </source>
</evidence>
<proteinExistence type="inferred from homology"/>
<dbReference type="Pfam" id="PF00270">
    <property type="entry name" value="DEAD"/>
    <property type="match status" value="1"/>
</dbReference>
<dbReference type="GO" id="GO:0005524">
    <property type="term" value="F:ATP binding"/>
    <property type="evidence" value="ECO:0007669"/>
    <property type="project" value="UniProtKB-UniRule"/>
</dbReference>
<keyword evidence="7 15" id="KW-0067">ATP-binding</keyword>
<keyword evidence="6 15" id="KW-0347">Helicase</keyword>